<comment type="caution">
    <text evidence="2">The sequence shown here is derived from an EMBL/GenBank/DDBJ whole genome shotgun (WGS) entry which is preliminary data.</text>
</comment>
<evidence type="ECO:0000313" key="2">
    <source>
        <dbReference type="EMBL" id="OEJ26346.1"/>
    </source>
</evidence>
<keyword evidence="1" id="KW-0732">Signal</keyword>
<proteinExistence type="predicted"/>
<dbReference type="RefSeq" id="WP_069928247.1">
    <property type="nucleotide sequence ID" value="NZ_MEHI01000001.1"/>
</dbReference>
<feature type="chain" id="PRO_5009183120" description="Peptidase inhibitor" evidence="1">
    <location>
        <begin position="27"/>
        <end position="134"/>
    </location>
</feature>
<dbReference type="Pfam" id="PF03995">
    <property type="entry name" value="Inhibitor_I36"/>
    <property type="match status" value="1"/>
</dbReference>
<dbReference type="OrthoDB" id="3700467at2"/>
<dbReference type="EMBL" id="MEHJ01000001">
    <property type="protein sequence ID" value="OEJ26346.1"/>
    <property type="molecule type" value="Genomic_DNA"/>
</dbReference>
<organism evidence="2 3">
    <name type="scientific">Streptomyces agglomeratus</name>
    <dbReference type="NCBI Taxonomy" id="285458"/>
    <lineage>
        <taxon>Bacteria</taxon>
        <taxon>Bacillati</taxon>
        <taxon>Actinomycetota</taxon>
        <taxon>Actinomycetes</taxon>
        <taxon>Kitasatosporales</taxon>
        <taxon>Streptomycetaceae</taxon>
        <taxon>Streptomyces</taxon>
    </lineage>
</organism>
<dbReference type="STRING" id="285458.BGM19_17485"/>
<protein>
    <recommendedName>
        <fullName evidence="4">Peptidase inhibitor</fullName>
    </recommendedName>
</protein>
<name>A0A1E5P9W5_9ACTN</name>
<dbReference type="Proteomes" id="UP000095759">
    <property type="component" value="Unassembled WGS sequence"/>
</dbReference>
<gene>
    <name evidence="2" type="ORF">AS594_19470</name>
</gene>
<evidence type="ECO:0000313" key="3">
    <source>
        <dbReference type="Proteomes" id="UP000095759"/>
    </source>
</evidence>
<dbReference type="AlphaFoldDB" id="A0A1E5P9W5"/>
<reference evidence="2 3" key="1">
    <citation type="submission" date="2016-08" db="EMBL/GenBank/DDBJ databases">
        <title>Complete genome sequence of Streptomyces agglomeratus strain 6-3-2, a novel anti-MRSA actinomycete isolated from Wuli of Tebit, China.</title>
        <authorList>
            <person name="Chen X."/>
        </authorList>
    </citation>
    <scope>NUCLEOTIDE SEQUENCE [LARGE SCALE GENOMIC DNA]</scope>
    <source>
        <strain evidence="2 3">6-3-2</strain>
    </source>
</reference>
<feature type="signal peptide" evidence="1">
    <location>
        <begin position="1"/>
        <end position="26"/>
    </location>
</feature>
<accession>A0A1E5P9W5</accession>
<evidence type="ECO:0008006" key="4">
    <source>
        <dbReference type="Google" id="ProtNLM"/>
    </source>
</evidence>
<keyword evidence="3" id="KW-1185">Reference proteome</keyword>
<sequence>MPKIRTALAGLGTAALLTTVAVPVAAAAPAGEQAWGACASGNVCFYTGANGTGSKCSWSVADEDWTQGSIRCSWSQTTNVKSVWNRGTSSASGVAYYRWRDYNTRMGCTPQGQRGNLTGTYMLKSHRWINGACG</sequence>
<evidence type="ECO:0000256" key="1">
    <source>
        <dbReference type="SAM" id="SignalP"/>
    </source>
</evidence>